<dbReference type="EMBL" id="PP934186">
    <property type="protein sequence ID" value="XDG30996.1"/>
    <property type="molecule type" value="Genomic_DNA"/>
</dbReference>
<evidence type="ECO:0008006" key="2">
    <source>
        <dbReference type="Google" id="ProtNLM"/>
    </source>
</evidence>
<organism evidence="1">
    <name type="scientific">Vibrio phage P018-4</name>
    <dbReference type="NCBI Taxonomy" id="3229728"/>
    <lineage>
        <taxon>Viruses</taxon>
        <taxon>Duplodnaviria</taxon>
        <taxon>Heunggongvirae</taxon>
        <taxon>Uroviricota</taxon>
        <taxon>Caudoviricetes</taxon>
    </lineage>
</organism>
<evidence type="ECO:0000313" key="1">
    <source>
        <dbReference type="EMBL" id="XDG30996.1"/>
    </source>
</evidence>
<accession>A0AB39AJU5</accession>
<name>A0AB39AJU5_9CAUD</name>
<proteinExistence type="predicted"/>
<protein>
    <recommendedName>
        <fullName evidence="2">Phage protein</fullName>
    </recommendedName>
</protein>
<sequence length="105" mass="11952">MIKNIEFTHKHDGETFTVLAEYLDTSPLTLEKHQANCPTDLYGEHEILDVVVLDAEGGERDSSFVTDEIVWQAIESCKSLVDDVKLDTTGLTYFDLWSEGESYYE</sequence>
<reference evidence="1" key="1">
    <citation type="submission" date="2024-06" db="EMBL/GenBank/DDBJ databases">
        <authorList>
            <person name="Yang R."/>
        </authorList>
    </citation>
    <scope>NUCLEOTIDE SEQUENCE</scope>
</reference>